<keyword evidence="4 6" id="KW-0862">Zinc</keyword>
<protein>
    <submittedName>
        <fullName evidence="10">M48 family metallopeptidase</fullName>
    </submittedName>
</protein>
<feature type="transmembrane region" description="Helical" evidence="7">
    <location>
        <begin position="104"/>
        <end position="129"/>
    </location>
</feature>
<keyword evidence="1 6" id="KW-0645">Protease</keyword>
<proteinExistence type="inferred from homology"/>
<accession>A0ABW3L2A4</accession>
<dbReference type="Gene3D" id="3.30.2010.10">
    <property type="entry name" value="Metalloproteases ('zincins'), catalytic domain"/>
    <property type="match status" value="1"/>
</dbReference>
<keyword evidence="3 6" id="KW-0378">Hydrolase</keyword>
<feature type="transmembrane region" description="Helical" evidence="7">
    <location>
        <begin position="149"/>
        <end position="169"/>
    </location>
</feature>
<feature type="transmembrane region" description="Helical" evidence="7">
    <location>
        <begin position="176"/>
        <end position="194"/>
    </location>
</feature>
<dbReference type="InterPro" id="IPR001915">
    <property type="entry name" value="Peptidase_M48"/>
</dbReference>
<feature type="transmembrane region" description="Helical" evidence="7">
    <location>
        <begin position="5"/>
        <end position="25"/>
    </location>
</feature>
<evidence type="ECO:0000313" key="11">
    <source>
        <dbReference type="Proteomes" id="UP001596990"/>
    </source>
</evidence>
<dbReference type="CDD" id="cd07343">
    <property type="entry name" value="M48A_Zmpste24p_like"/>
    <property type="match status" value="1"/>
</dbReference>
<evidence type="ECO:0000256" key="5">
    <source>
        <dbReference type="ARBA" id="ARBA00023049"/>
    </source>
</evidence>
<evidence type="ECO:0000256" key="1">
    <source>
        <dbReference type="ARBA" id="ARBA00022670"/>
    </source>
</evidence>
<evidence type="ECO:0000313" key="10">
    <source>
        <dbReference type="EMBL" id="MFD1019506.1"/>
    </source>
</evidence>
<evidence type="ECO:0000256" key="6">
    <source>
        <dbReference type="RuleBase" id="RU003983"/>
    </source>
</evidence>
<feature type="transmembrane region" description="Helical" evidence="7">
    <location>
        <begin position="74"/>
        <end position="92"/>
    </location>
</feature>
<feature type="domain" description="CAAX prenyl protease 1 N-terminal" evidence="9">
    <location>
        <begin position="45"/>
        <end position="204"/>
    </location>
</feature>
<comment type="similarity">
    <text evidence="6">Belongs to the peptidase M48 family.</text>
</comment>
<evidence type="ECO:0000256" key="2">
    <source>
        <dbReference type="ARBA" id="ARBA00022723"/>
    </source>
</evidence>
<comment type="cofactor">
    <cofactor evidence="6">
        <name>Zn(2+)</name>
        <dbReference type="ChEBI" id="CHEBI:29105"/>
    </cofactor>
    <text evidence="6">Binds 1 zinc ion per subunit.</text>
</comment>
<organism evidence="10 11">
    <name type="scientific">Thalassobacillus hwangdonensis</name>
    <dbReference type="NCBI Taxonomy" id="546108"/>
    <lineage>
        <taxon>Bacteria</taxon>
        <taxon>Bacillati</taxon>
        <taxon>Bacillota</taxon>
        <taxon>Bacilli</taxon>
        <taxon>Bacillales</taxon>
        <taxon>Bacillaceae</taxon>
        <taxon>Thalassobacillus</taxon>
    </lineage>
</organism>
<keyword evidence="11" id="KW-1185">Reference proteome</keyword>
<dbReference type="Proteomes" id="UP001596990">
    <property type="component" value="Unassembled WGS sequence"/>
</dbReference>
<dbReference type="PANTHER" id="PTHR10120">
    <property type="entry name" value="CAAX PRENYL PROTEASE 1"/>
    <property type="match status" value="1"/>
</dbReference>
<name>A0ABW3L2A4_9BACI</name>
<dbReference type="Pfam" id="PF01435">
    <property type="entry name" value="Peptidase_M48"/>
    <property type="match status" value="1"/>
</dbReference>
<dbReference type="EMBL" id="JBHTKL010000005">
    <property type="protein sequence ID" value="MFD1019506.1"/>
    <property type="molecule type" value="Genomic_DNA"/>
</dbReference>
<evidence type="ECO:0000259" key="8">
    <source>
        <dbReference type="Pfam" id="PF01435"/>
    </source>
</evidence>
<dbReference type="RefSeq" id="WP_386059507.1">
    <property type="nucleotide sequence ID" value="NZ_JBHTKL010000005.1"/>
</dbReference>
<keyword evidence="2" id="KW-0479">Metal-binding</keyword>
<reference evidence="11" key="1">
    <citation type="journal article" date="2019" name="Int. J. Syst. Evol. Microbiol.">
        <title>The Global Catalogue of Microorganisms (GCM) 10K type strain sequencing project: providing services to taxonomists for standard genome sequencing and annotation.</title>
        <authorList>
            <consortium name="The Broad Institute Genomics Platform"/>
            <consortium name="The Broad Institute Genome Sequencing Center for Infectious Disease"/>
            <person name="Wu L."/>
            <person name="Ma J."/>
        </authorList>
    </citation>
    <scope>NUCLEOTIDE SEQUENCE [LARGE SCALE GENOMIC DNA]</scope>
    <source>
        <strain evidence="11">CCUG 56607</strain>
    </source>
</reference>
<evidence type="ECO:0000256" key="3">
    <source>
        <dbReference type="ARBA" id="ARBA00022801"/>
    </source>
</evidence>
<evidence type="ECO:0000256" key="4">
    <source>
        <dbReference type="ARBA" id="ARBA00022833"/>
    </source>
</evidence>
<gene>
    <name evidence="10" type="ORF">ACFQ2J_10020</name>
</gene>
<keyword evidence="7" id="KW-1133">Transmembrane helix</keyword>
<feature type="transmembrane region" description="Helical" evidence="7">
    <location>
        <begin position="288"/>
        <end position="307"/>
    </location>
</feature>
<keyword evidence="7" id="KW-0472">Membrane</keyword>
<evidence type="ECO:0000256" key="7">
    <source>
        <dbReference type="SAM" id="Phobius"/>
    </source>
</evidence>
<keyword evidence="5 6" id="KW-0482">Metalloprotease</keyword>
<dbReference type="Pfam" id="PF16491">
    <property type="entry name" value="Peptidase_M48_N"/>
    <property type="match status" value="1"/>
</dbReference>
<dbReference type="InterPro" id="IPR032456">
    <property type="entry name" value="Peptidase_M48_N"/>
</dbReference>
<sequence>MKKRFVIWAGLLFAIYATLMGFYLLSWADFGVPDALKGTGADPATFMSERELELSAAYSRYQVFVSFVAMPYEWIIYIGVLVFGASALFRNTSEKVSRFTSIQVPIYVLFLSILTWVLTFPIDFAHRWFSVEYGISNQTFSGWMRDQMISFWLSTLITALLITALYLLIRKFPKRWWLFAWMGLIPFLIFMMYIQPVVIDPLYNDFYELQDKELETKILALADEADIPAERVYEVNMSEKTNAMNAYVNGIGDNLRIVLWDTTLNGLEDREVLFIMAHEIGHYVMNHLYWNLFGAIASSLVLLYLGYRLIHVVLRKWGDAWGVRGIDDIASLPALLLVVSLLSFVSTPAELAISRNAEKAADTYAIEMLEDKEAAVGSFQKLAVNGLSDVNPPALVKFFQYGHPTLMERIKMLENYEK</sequence>
<comment type="caution">
    <text evidence="10">The sequence shown here is derived from an EMBL/GenBank/DDBJ whole genome shotgun (WGS) entry which is preliminary data.</text>
</comment>
<dbReference type="InterPro" id="IPR027057">
    <property type="entry name" value="CAXX_Prtase_1"/>
</dbReference>
<evidence type="ECO:0000259" key="9">
    <source>
        <dbReference type="Pfam" id="PF16491"/>
    </source>
</evidence>
<keyword evidence="7" id="KW-0812">Transmembrane</keyword>
<feature type="domain" description="Peptidase M48" evidence="8">
    <location>
        <begin position="209"/>
        <end position="416"/>
    </location>
</feature>